<feature type="region of interest" description="Disordered" evidence="1">
    <location>
        <begin position="25"/>
        <end position="114"/>
    </location>
</feature>
<accession>A0AAW2HJJ5</accession>
<dbReference type="AlphaFoldDB" id="A0AAW2HJJ5"/>
<evidence type="ECO:0000313" key="2">
    <source>
        <dbReference type="EMBL" id="KAL0269919.1"/>
    </source>
</evidence>
<feature type="compositionally biased region" description="Polar residues" evidence="1">
    <location>
        <begin position="25"/>
        <end position="36"/>
    </location>
</feature>
<feature type="compositionally biased region" description="Basic and acidic residues" evidence="1">
    <location>
        <begin position="51"/>
        <end position="60"/>
    </location>
</feature>
<feature type="compositionally biased region" description="Basic and acidic residues" evidence="1">
    <location>
        <begin position="67"/>
        <end position="88"/>
    </location>
</feature>
<name>A0AAW2HJJ5_9NEOP</name>
<comment type="caution">
    <text evidence="2">The sequence shown here is derived from an EMBL/GenBank/DDBJ whole genome shotgun (WGS) entry which is preliminary data.</text>
</comment>
<reference evidence="2" key="1">
    <citation type="journal article" date="2024" name="Gigascience">
        <title>Chromosome-level genome of the poultry shaft louse Menopon gallinae provides insight into the host-switching and adaptive evolution of parasitic lice.</title>
        <authorList>
            <person name="Xu Y."/>
            <person name="Ma L."/>
            <person name="Liu S."/>
            <person name="Liang Y."/>
            <person name="Liu Q."/>
            <person name="He Z."/>
            <person name="Tian L."/>
            <person name="Duan Y."/>
            <person name="Cai W."/>
            <person name="Li H."/>
            <person name="Song F."/>
        </authorList>
    </citation>
    <scope>NUCLEOTIDE SEQUENCE</scope>
    <source>
        <strain evidence="2">Cailab_2023a</strain>
    </source>
</reference>
<evidence type="ECO:0000256" key="1">
    <source>
        <dbReference type="SAM" id="MobiDB-lite"/>
    </source>
</evidence>
<dbReference type="EMBL" id="JARGDH010000004">
    <property type="protein sequence ID" value="KAL0269919.1"/>
    <property type="molecule type" value="Genomic_DNA"/>
</dbReference>
<sequence>MVLRSGLPEMEILDDNHPDWINTMEKSQSQLDNQSVTEDEDKAPVPGIEKGVSDIEHKMAESLSAKIEPKLEGVRSAMKEPSPEEKKQGKSKMMIPSENEQTNQESEDRAQHRL</sequence>
<protein>
    <submittedName>
        <fullName evidence="2">Uncharacterized protein</fullName>
    </submittedName>
</protein>
<proteinExistence type="predicted"/>
<organism evidence="2">
    <name type="scientific">Menopon gallinae</name>
    <name type="common">poultry shaft louse</name>
    <dbReference type="NCBI Taxonomy" id="328185"/>
    <lineage>
        <taxon>Eukaryota</taxon>
        <taxon>Metazoa</taxon>
        <taxon>Ecdysozoa</taxon>
        <taxon>Arthropoda</taxon>
        <taxon>Hexapoda</taxon>
        <taxon>Insecta</taxon>
        <taxon>Pterygota</taxon>
        <taxon>Neoptera</taxon>
        <taxon>Paraneoptera</taxon>
        <taxon>Psocodea</taxon>
        <taxon>Troctomorpha</taxon>
        <taxon>Phthiraptera</taxon>
        <taxon>Amblycera</taxon>
        <taxon>Menoponidae</taxon>
        <taxon>Menopon</taxon>
    </lineage>
</organism>
<gene>
    <name evidence="2" type="ORF">PYX00_007499</name>
</gene>